<keyword evidence="1" id="KW-0285">Flavoprotein</keyword>
<dbReference type="Pfam" id="PF00258">
    <property type="entry name" value="Flavodoxin_1"/>
    <property type="match status" value="1"/>
</dbReference>
<dbReference type="EMBL" id="HBNS01039606">
    <property type="protein sequence ID" value="CAE4637492.1"/>
    <property type="molecule type" value="Transcribed_RNA"/>
</dbReference>
<dbReference type="Gene3D" id="3.40.50.360">
    <property type="match status" value="1"/>
</dbReference>
<dbReference type="GO" id="GO:0050660">
    <property type="term" value="F:flavin adenine dinucleotide binding"/>
    <property type="evidence" value="ECO:0007669"/>
    <property type="project" value="TreeGrafter"/>
</dbReference>
<dbReference type="InterPro" id="IPR008254">
    <property type="entry name" value="Flavodoxin/NO_synth"/>
</dbReference>
<dbReference type="GO" id="GO:0010181">
    <property type="term" value="F:FMN binding"/>
    <property type="evidence" value="ECO:0007669"/>
    <property type="project" value="InterPro"/>
</dbReference>
<evidence type="ECO:0000259" key="2">
    <source>
        <dbReference type="PROSITE" id="PS50902"/>
    </source>
</evidence>
<dbReference type="InterPro" id="IPR029039">
    <property type="entry name" value="Flavoprotein-like_sf"/>
</dbReference>
<accession>A0A7S4S820</accession>
<proteinExistence type="predicted"/>
<organism evidence="3">
    <name type="scientific">Ditylum brightwellii</name>
    <dbReference type="NCBI Taxonomy" id="49249"/>
    <lineage>
        <taxon>Eukaryota</taxon>
        <taxon>Sar</taxon>
        <taxon>Stramenopiles</taxon>
        <taxon>Ochrophyta</taxon>
        <taxon>Bacillariophyta</taxon>
        <taxon>Mediophyceae</taxon>
        <taxon>Lithodesmiophycidae</taxon>
        <taxon>Lithodesmiales</taxon>
        <taxon>Lithodesmiaceae</taxon>
        <taxon>Ditylum</taxon>
    </lineage>
</organism>
<dbReference type="PROSITE" id="PS50902">
    <property type="entry name" value="FLAVODOXIN_LIKE"/>
    <property type="match status" value="1"/>
</dbReference>
<dbReference type="GO" id="GO:0005829">
    <property type="term" value="C:cytosol"/>
    <property type="evidence" value="ECO:0007669"/>
    <property type="project" value="TreeGrafter"/>
</dbReference>
<reference evidence="3" key="1">
    <citation type="submission" date="2021-01" db="EMBL/GenBank/DDBJ databases">
        <authorList>
            <person name="Corre E."/>
            <person name="Pelletier E."/>
            <person name="Niang G."/>
            <person name="Scheremetjew M."/>
            <person name="Finn R."/>
            <person name="Kale V."/>
            <person name="Holt S."/>
            <person name="Cochrane G."/>
            <person name="Meng A."/>
            <person name="Brown T."/>
            <person name="Cohen L."/>
        </authorList>
    </citation>
    <scope>NUCLEOTIDE SEQUENCE</scope>
    <source>
        <strain evidence="3">GSO104</strain>
    </source>
</reference>
<gene>
    <name evidence="3" type="ORF">DBRI00130_LOCUS30847</name>
</gene>
<dbReference type="SUPFAM" id="SSF52218">
    <property type="entry name" value="Flavoproteins"/>
    <property type="match status" value="1"/>
</dbReference>
<dbReference type="AlphaFoldDB" id="A0A7S4S820"/>
<evidence type="ECO:0000256" key="1">
    <source>
        <dbReference type="ARBA" id="ARBA00022630"/>
    </source>
</evidence>
<dbReference type="PANTHER" id="PTHR19384">
    <property type="entry name" value="NITRIC OXIDE SYNTHASE-RELATED"/>
    <property type="match status" value="1"/>
</dbReference>
<protein>
    <recommendedName>
        <fullName evidence="2">Flavodoxin-like domain-containing protein</fullName>
    </recommendedName>
</protein>
<evidence type="ECO:0000313" key="3">
    <source>
        <dbReference type="EMBL" id="CAE4637492.1"/>
    </source>
</evidence>
<sequence>MIMSVVNNQSNNMTLVRKLASKTSRCFARNVYKATEIQKLGKRRSPRSSLSTVSSVTSTSEHSIVVKEVGESAEMEHAVESLRSALHLLKDASNKSCPWVDARNLLDETAAALDDAGLALRSKSANSEQQSESYVLKLADKVVHNRRRLLGGSFVHDVDGVWTKSVYGDCNGISFGTDDDEFCRIPVEEKEEKALIVYASQTGTSKTSANNLCKSLGGDAHCVVRNMKSVGIKDLAMHKRVYIICSTSGLGRPPRDGETFYSNVQLNAMRCKENLEDLSIGDEENEKPLAGTSIAIATLGSSALEDFAKFGLDLTEELVTLGAAIALDTITIDGKNGKTEQKQMFQQWESRIIQMEKERLMER</sequence>
<feature type="domain" description="Flavodoxin-like" evidence="2">
    <location>
        <begin position="194"/>
        <end position="353"/>
    </location>
</feature>
<dbReference type="GO" id="GO:0016491">
    <property type="term" value="F:oxidoreductase activity"/>
    <property type="evidence" value="ECO:0007669"/>
    <property type="project" value="TreeGrafter"/>
</dbReference>
<name>A0A7S4S820_9STRA</name>